<dbReference type="InterPro" id="IPR029063">
    <property type="entry name" value="SAM-dependent_MTases_sf"/>
</dbReference>
<dbReference type="GO" id="GO:0008168">
    <property type="term" value="F:methyltransferase activity"/>
    <property type="evidence" value="ECO:0007669"/>
    <property type="project" value="UniProtKB-KW"/>
</dbReference>
<dbReference type="SUPFAM" id="SSF53335">
    <property type="entry name" value="S-adenosyl-L-methionine-dependent methyltransferases"/>
    <property type="match status" value="1"/>
</dbReference>
<keyword evidence="1" id="KW-0489">Methyltransferase</keyword>
<reference evidence="2" key="1">
    <citation type="submission" date="2024-07" db="EMBL/GenBank/DDBJ databases">
        <title>Two chromosome-level genome assemblies of Korean endemic species Abeliophyllum distichum and Forsythia ovata (Oleaceae).</title>
        <authorList>
            <person name="Jang H."/>
        </authorList>
    </citation>
    <scope>NUCLEOTIDE SEQUENCE [LARGE SCALE GENOMIC DNA]</scope>
</reference>
<organism evidence="1 2">
    <name type="scientific">Abeliophyllum distichum</name>
    <dbReference type="NCBI Taxonomy" id="126358"/>
    <lineage>
        <taxon>Eukaryota</taxon>
        <taxon>Viridiplantae</taxon>
        <taxon>Streptophyta</taxon>
        <taxon>Embryophyta</taxon>
        <taxon>Tracheophyta</taxon>
        <taxon>Spermatophyta</taxon>
        <taxon>Magnoliopsida</taxon>
        <taxon>eudicotyledons</taxon>
        <taxon>Gunneridae</taxon>
        <taxon>Pentapetalae</taxon>
        <taxon>asterids</taxon>
        <taxon>lamiids</taxon>
        <taxon>Lamiales</taxon>
        <taxon>Oleaceae</taxon>
        <taxon>Forsythieae</taxon>
        <taxon>Abeliophyllum</taxon>
    </lineage>
</organism>
<dbReference type="GO" id="GO:0032259">
    <property type="term" value="P:methylation"/>
    <property type="evidence" value="ECO:0007669"/>
    <property type="project" value="UniProtKB-KW"/>
</dbReference>
<name>A0ABD1TDW2_9LAMI</name>
<proteinExistence type="predicted"/>
<dbReference type="Pfam" id="PF10294">
    <property type="entry name" value="Methyltransf_16"/>
    <property type="match status" value="1"/>
</dbReference>
<protein>
    <submittedName>
        <fullName evidence="1">Methyltransferase family protein</fullName>
    </submittedName>
</protein>
<dbReference type="AlphaFoldDB" id="A0ABD1TDW2"/>
<dbReference type="InterPro" id="IPR019410">
    <property type="entry name" value="Methyltransf_16"/>
</dbReference>
<sequence length="273" mass="30320">MEREGGEDDEIVCLDESFFINDNYQLTTFTFGAQVIDLHCLQSASNCKCGLTDYIHMSADFDLTGQLVWPGAVLLNDYLSKNAEMLQGRSIIELGSGVGITGILCSRFCREVVLTDHNEEVLKILKKNIELHESSQNSLCCAELKAEKLEWGNSDQLNCILQGHPKGFDLVLGADIYIQICTIHQLVLYACFIVCNCFQQSSIPLLFDTVEKLLGVAREKKCKFILAYVSRAKVMDTLVISEAIRHGLQINEVTGTQAVVKNLEGVVFEVTLG</sequence>
<comment type="caution">
    <text evidence="1">The sequence shown here is derived from an EMBL/GenBank/DDBJ whole genome shotgun (WGS) entry which is preliminary data.</text>
</comment>
<keyword evidence="2" id="KW-1185">Reference proteome</keyword>
<evidence type="ECO:0000313" key="1">
    <source>
        <dbReference type="EMBL" id="KAL2510921.1"/>
    </source>
</evidence>
<dbReference type="InterPro" id="IPR038899">
    <property type="entry name" value="METTL22"/>
</dbReference>
<evidence type="ECO:0000313" key="2">
    <source>
        <dbReference type="Proteomes" id="UP001604336"/>
    </source>
</evidence>
<gene>
    <name evidence="1" type="ORF">Adt_16521</name>
</gene>
<accession>A0ABD1TDW2</accession>
<dbReference type="PANTHER" id="PTHR23108">
    <property type="entry name" value="METHYLTRANSFERASE-RELATED"/>
    <property type="match status" value="1"/>
</dbReference>
<dbReference type="Proteomes" id="UP001604336">
    <property type="component" value="Unassembled WGS sequence"/>
</dbReference>
<keyword evidence="1" id="KW-0808">Transferase</keyword>
<dbReference type="EMBL" id="JBFOLK010000005">
    <property type="protein sequence ID" value="KAL2510921.1"/>
    <property type="molecule type" value="Genomic_DNA"/>
</dbReference>
<dbReference type="PANTHER" id="PTHR23108:SF3">
    <property type="entry name" value="METHYLTRANSFERASE FAMILY PROTEIN"/>
    <property type="match status" value="1"/>
</dbReference>
<dbReference type="Gene3D" id="3.40.50.150">
    <property type="entry name" value="Vaccinia Virus protein VP39"/>
    <property type="match status" value="1"/>
</dbReference>